<feature type="region of interest" description="Disordered" evidence="5">
    <location>
        <begin position="558"/>
        <end position="581"/>
    </location>
</feature>
<gene>
    <name evidence="7" type="ORF">SETTUDRAFT_97532</name>
</gene>
<dbReference type="PROSITE" id="PS50082">
    <property type="entry name" value="WD_REPEATS_2"/>
    <property type="match status" value="4"/>
</dbReference>
<dbReference type="PRINTS" id="PR00320">
    <property type="entry name" value="GPROTEINBRPT"/>
</dbReference>
<dbReference type="GO" id="GO:0000724">
    <property type="term" value="P:double-strand break repair via homologous recombination"/>
    <property type="evidence" value="ECO:0007669"/>
    <property type="project" value="TreeGrafter"/>
</dbReference>
<feature type="region of interest" description="Disordered" evidence="5">
    <location>
        <begin position="599"/>
        <end position="625"/>
    </location>
</feature>
<dbReference type="InterPro" id="IPR051246">
    <property type="entry name" value="WDR48"/>
</dbReference>
<feature type="compositionally biased region" description="Basic and acidic residues" evidence="5">
    <location>
        <begin position="950"/>
        <end position="967"/>
    </location>
</feature>
<keyword evidence="8" id="KW-1185">Reference proteome</keyword>
<feature type="compositionally biased region" description="Polar residues" evidence="5">
    <location>
        <begin position="860"/>
        <end position="871"/>
    </location>
</feature>
<dbReference type="PROSITE" id="PS50294">
    <property type="entry name" value="WD_REPEATS_REGION"/>
    <property type="match status" value="3"/>
</dbReference>
<dbReference type="PANTHER" id="PTHR19862">
    <property type="entry name" value="WD REPEAT-CONTAINING PROTEIN 48"/>
    <property type="match status" value="1"/>
</dbReference>
<dbReference type="EMBL" id="KB908855">
    <property type="protein sequence ID" value="EOA82314.1"/>
    <property type="molecule type" value="Genomic_DNA"/>
</dbReference>
<dbReference type="SUPFAM" id="SSF55729">
    <property type="entry name" value="Acyl-CoA N-acyltransferases (Nat)"/>
    <property type="match status" value="1"/>
</dbReference>
<dbReference type="RefSeq" id="XP_008030559.1">
    <property type="nucleotide sequence ID" value="XM_008032368.1"/>
</dbReference>
<dbReference type="Gene3D" id="2.130.10.10">
    <property type="entry name" value="YVTN repeat-like/Quinoprotein amine dehydrogenase"/>
    <property type="match status" value="2"/>
</dbReference>
<evidence type="ECO:0000256" key="1">
    <source>
        <dbReference type="ARBA" id="ARBA00006917"/>
    </source>
</evidence>
<evidence type="ECO:0000259" key="6">
    <source>
        <dbReference type="PROSITE" id="PS51186"/>
    </source>
</evidence>
<dbReference type="CDD" id="cd17041">
    <property type="entry name" value="Ubl_WDR48"/>
    <property type="match status" value="1"/>
</dbReference>
<feature type="compositionally biased region" description="Basic and acidic residues" evidence="5">
    <location>
        <begin position="893"/>
        <end position="906"/>
    </location>
</feature>
<dbReference type="AlphaFoldDB" id="R0JXU2"/>
<dbReference type="Proteomes" id="UP000016935">
    <property type="component" value="Unassembled WGS sequence"/>
</dbReference>
<dbReference type="Pfam" id="PF11816">
    <property type="entry name" value="DUF3337"/>
    <property type="match status" value="1"/>
</dbReference>
<dbReference type="InterPro" id="IPR036322">
    <property type="entry name" value="WD40_repeat_dom_sf"/>
</dbReference>
<dbReference type="GO" id="GO:0043130">
    <property type="term" value="F:ubiquitin binding"/>
    <property type="evidence" value="ECO:0007669"/>
    <property type="project" value="TreeGrafter"/>
</dbReference>
<reference evidence="7 8" key="1">
    <citation type="journal article" date="2012" name="PLoS Pathog.">
        <title>Diverse lifestyles and strategies of plant pathogenesis encoded in the genomes of eighteen Dothideomycetes fungi.</title>
        <authorList>
            <person name="Ohm R.A."/>
            <person name="Feau N."/>
            <person name="Henrissat B."/>
            <person name="Schoch C.L."/>
            <person name="Horwitz B.A."/>
            <person name="Barry K.W."/>
            <person name="Condon B.J."/>
            <person name="Copeland A.C."/>
            <person name="Dhillon B."/>
            <person name="Glaser F."/>
            <person name="Hesse C.N."/>
            <person name="Kosti I."/>
            <person name="LaButti K."/>
            <person name="Lindquist E.A."/>
            <person name="Lucas S."/>
            <person name="Salamov A.A."/>
            <person name="Bradshaw R.E."/>
            <person name="Ciuffetti L."/>
            <person name="Hamelin R.C."/>
            <person name="Kema G.H.J."/>
            <person name="Lawrence C."/>
            <person name="Scott J.A."/>
            <person name="Spatafora J.W."/>
            <person name="Turgeon B.G."/>
            <person name="de Wit P.J.G.M."/>
            <person name="Zhong S."/>
            <person name="Goodwin S.B."/>
            <person name="Grigoriev I.V."/>
        </authorList>
    </citation>
    <scope>NUCLEOTIDE SEQUENCE [LARGE SCALE GENOMIC DNA]</scope>
    <source>
        <strain evidence="8">28A</strain>
    </source>
</reference>
<feature type="repeat" description="WD" evidence="4">
    <location>
        <begin position="284"/>
        <end position="315"/>
    </location>
</feature>
<keyword evidence="3" id="KW-0677">Repeat</keyword>
<dbReference type="InterPro" id="IPR021772">
    <property type="entry name" value="WDR48/Bun107"/>
</dbReference>
<dbReference type="FunFam" id="2.130.10.10:FF:001614">
    <property type="entry name" value="WD repeat protein"/>
    <property type="match status" value="1"/>
</dbReference>
<feature type="repeat" description="WD" evidence="4">
    <location>
        <begin position="377"/>
        <end position="416"/>
    </location>
</feature>
<feature type="repeat" description="WD" evidence="4">
    <location>
        <begin position="217"/>
        <end position="250"/>
    </location>
</feature>
<evidence type="ECO:0000313" key="7">
    <source>
        <dbReference type="EMBL" id="EOA82314.1"/>
    </source>
</evidence>
<organism evidence="7 8">
    <name type="scientific">Exserohilum turcicum (strain 28A)</name>
    <name type="common">Northern leaf blight fungus</name>
    <name type="synonym">Setosphaeria turcica</name>
    <dbReference type="NCBI Taxonomy" id="671987"/>
    <lineage>
        <taxon>Eukaryota</taxon>
        <taxon>Fungi</taxon>
        <taxon>Dikarya</taxon>
        <taxon>Ascomycota</taxon>
        <taxon>Pezizomycotina</taxon>
        <taxon>Dothideomycetes</taxon>
        <taxon>Pleosporomycetidae</taxon>
        <taxon>Pleosporales</taxon>
        <taxon>Pleosporineae</taxon>
        <taxon>Pleosporaceae</taxon>
        <taxon>Exserohilum</taxon>
    </lineage>
</organism>
<dbReference type="Pfam" id="PF13508">
    <property type="entry name" value="Acetyltransf_7"/>
    <property type="match status" value="1"/>
</dbReference>
<feature type="region of interest" description="Disordered" evidence="5">
    <location>
        <begin position="939"/>
        <end position="967"/>
    </location>
</feature>
<dbReference type="CDD" id="cd04301">
    <property type="entry name" value="NAT_SF"/>
    <property type="match status" value="1"/>
</dbReference>
<dbReference type="SMART" id="SM00320">
    <property type="entry name" value="WD40"/>
    <property type="match status" value="6"/>
</dbReference>
<feature type="repeat" description="WD" evidence="4">
    <location>
        <begin position="417"/>
        <end position="458"/>
    </location>
</feature>
<evidence type="ECO:0000256" key="2">
    <source>
        <dbReference type="ARBA" id="ARBA00022574"/>
    </source>
</evidence>
<dbReference type="PANTHER" id="PTHR19862:SF14">
    <property type="entry name" value="WD REPEAT-CONTAINING PROTEIN 48"/>
    <property type="match status" value="1"/>
</dbReference>
<protein>
    <recommendedName>
        <fullName evidence="6">N-acetyltransferase domain-containing protein</fullName>
    </recommendedName>
</protein>
<keyword evidence="2 4" id="KW-0853">WD repeat</keyword>
<evidence type="ECO:0000256" key="5">
    <source>
        <dbReference type="SAM" id="MobiDB-lite"/>
    </source>
</evidence>
<proteinExistence type="inferred from homology"/>
<feature type="compositionally biased region" description="Basic and acidic residues" evidence="5">
    <location>
        <begin position="1240"/>
        <end position="1249"/>
    </location>
</feature>
<feature type="region of interest" description="Disordered" evidence="5">
    <location>
        <begin position="775"/>
        <end position="794"/>
    </location>
</feature>
<dbReference type="InterPro" id="IPR000182">
    <property type="entry name" value="GNAT_dom"/>
</dbReference>
<dbReference type="InterPro" id="IPR020472">
    <property type="entry name" value="WD40_PAC1"/>
</dbReference>
<sequence>MPLEMRPMTTDDTLSWTRVRALAYYGPTHDVLHSGPISESSIRRVAEDRKREMGQPNTWHWKVVDTDAAPSADDPPDNGGRSIAISVWSMHNSSIPAEKADKAPGFVPLELRVDALSSLLGPLRAAQHAIMGTWQPFFKLNSLATHPDYQGRGAATMMLDWGLQKADKEDLVTYLDATQTARPLYEKRGFTLVRAIEWDRAPWGGEGKDLLPLANSAGGHRLGVNGLAVHPQNSILYSGGRDGVICAWDLHLDLDKTAADERDPFADSNAADFKPPPTQFRQQVQAHTHWINDIVLAQNNNALVSASSDITVKVWRPAATDNLPPQTIGLHTDYVKRVASPGGNENWIASGGLDRKISLWDLNGAGKKLEIAVGEDENTAKGSVYALAVTPNLIASGGPESIVRVWDSRSGKRITKFVGHTDNVRDILLAQDGDMILTGSSDQTVKVWSMTAGRCMYTLTMHNDSVWSLHSDSPTLETFYSSDRSGLVAKSDVRDCAEMDEGLSVAVCQEHEGVNKLVAAGDYIWTATSSSSINRWLDIETAADIELPESYKWHRNSVSTMRSRVPSPPGNSPPTNGATPKIPLKSLLRMSNTAPFPQAMATKDADTATVASSRKPSEGLTEPDHSAVGTVRALPDFTIEGQNGLIKHHLLSDRRRVLTLDTAGEVVLWDLLQQCMPVKSFGKKHMEDVLPEVNTQDSVAHWCAVDTRIGTLTCMLEENYCFDAEAYADELDLEEKIDFREDHRINLGKWILRYLFSNLIDEEIKRDEVARSELVKQKQEQPQEGRPTNIELPDVNINGWKDAVSGPTSASTIKAENGYRLPHTPGLAIGLATPMAGPGSAGRNSATAALTPTKEEGAQLETTQTRRSLNQEGGDYFGSATETNGNGNAKAGEPAKEGSTDSKEEAVQSPNETDTPSKKGKGMFGKKFNMSFNMKKFSTGTAVPEPAKPVVDEKAEDSDSRSTKTDEKTFEDNFFGVIQRIRQGYEEQLAAGATKLETAITPSLPNETPVLKPPAMTTILIQEDRPDSGGVADLFEGKVGTLGSQADLIEKAAPMWLAEVLLRNQLPPKDIVKVSFVLEPHGNSLPSISSDGYIPFSLPFETAALANSTLSNNRLNANRMLRARKILGYVAERIEPPPTKEDLEKMSEEGGVLKPEEYLELYCNGQLIPPTMTLASIRAHVWRGGGDVLLYYKANGRKQIKQAHYPGPQSGAPPAPMHGLRPGAGLSSMPGSSNVSEGKQSSEAERSTKDTAVFGP</sequence>
<evidence type="ECO:0000313" key="8">
    <source>
        <dbReference type="Proteomes" id="UP000016935"/>
    </source>
</evidence>
<dbReference type="OrthoDB" id="2421129at2759"/>
<dbReference type="GeneID" id="19406311"/>
<dbReference type="InterPro" id="IPR016181">
    <property type="entry name" value="Acyl_CoA_acyltransferase"/>
</dbReference>
<feature type="compositionally biased region" description="Polar residues" evidence="5">
    <location>
        <begin position="1229"/>
        <end position="1239"/>
    </location>
</feature>
<reference evidence="7 8" key="2">
    <citation type="journal article" date="2013" name="PLoS Genet.">
        <title>Comparative genome structure, secondary metabolite, and effector coding capacity across Cochliobolus pathogens.</title>
        <authorList>
            <person name="Condon B.J."/>
            <person name="Leng Y."/>
            <person name="Wu D."/>
            <person name="Bushley K.E."/>
            <person name="Ohm R.A."/>
            <person name="Otillar R."/>
            <person name="Martin J."/>
            <person name="Schackwitz W."/>
            <person name="Grimwood J."/>
            <person name="MohdZainudin N."/>
            <person name="Xue C."/>
            <person name="Wang R."/>
            <person name="Manning V.A."/>
            <person name="Dhillon B."/>
            <person name="Tu Z.J."/>
            <person name="Steffenson B.J."/>
            <person name="Salamov A."/>
            <person name="Sun H."/>
            <person name="Lowry S."/>
            <person name="LaButti K."/>
            <person name="Han J."/>
            <person name="Copeland A."/>
            <person name="Lindquist E."/>
            <person name="Barry K."/>
            <person name="Schmutz J."/>
            <person name="Baker S.E."/>
            <person name="Ciuffetti L.M."/>
            <person name="Grigoriev I.V."/>
            <person name="Zhong S."/>
            <person name="Turgeon B.G."/>
        </authorList>
    </citation>
    <scope>NUCLEOTIDE SEQUENCE [LARGE SCALE GENOMIC DNA]</scope>
    <source>
        <strain evidence="8">28A</strain>
    </source>
</reference>
<dbReference type="InterPro" id="IPR001680">
    <property type="entry name" value="WD40_rpt"/>
</dbReference>
<dbReference type="PROSITE" id="PS00678">
    <property type="entry name" value="WD_REPEATS_1"/>
    <property type="match status" value="2"/>
</dbReference>
<dbReference type="eggNOG" id="KOG0308">
    <property type="taxonomic scope" value="Eukaryota"/>
</dbReference>
<dbReference type="GO" id="GO:0016747">
    <property type="term" value="F:acyltransferase activity, transferring groups other than amino-acyl groups"/>
    <property type="evidence" value="ECO:0007669"/>
    <property type="project" value="InterPro"/>
</dbReference>
<feature type="domain" description="N-acetyltransferase" evidence="6">
    <location>
        <begin position="40"/>
        <end position="212"/>
    </location>
</feature>
<accession>R0JXU2</accession>
<dbReference type="SUPFAM" id="SSF50978">
    <property type="entry name" value="WD40 repeat-like"/>
    <property type="match status" value="1"/>
</dbReference>
<dbReference type="InterPro" id="IPR019775">
    <property type="entry name" value="WD40_repeat_CS"/>
</dbReference>
<dbReference type="STRING" id="671987.R0JXU2"/>
<dbReference type="HOGENOM" id="CLU_002197_0_0_1"/>
<dbReference type="CDD" id="cd00200">
    <property type="entry name" value="WD40"/>
    <property type="match status" value="1"/>
</dbReference>
<dbReference type="Pfam" id="PF00400">
    <property type="entry name" value="WD40"/>
    <property type="match status" value="4"/>
</dbReference>
<dbReference type="Gene3D" id="3.40.630.30">
    <property type="match status" value="1"/>
</dbReference>
<dbReference type="InterPro" id="IPR015943">
    <property type="entry name" value="WD40/YVTN_repeat-like_dom_sf"/>
</dbReference>
<dbReference type="PROSITE" id="PS51186">
    <property type="entry name" value="GNAT"/>
    <property type="match status" value="1"/>
</dbReference>
<feature type="region of interest" description="Disordered" evidence="5">
    <location>
        <begin position="834"/>
        <end position="925"/>
    </location>
</feature>
<comment type="similarity">
    <text evidence="1">Belongs to the WD repeat WDR48 family.</text>
</comment>
<name>R0JXU2_EXST2</name>
<evidence type="ECO:0000256" key="3">
    <source>
        <dbReference type="ARBA" id="ARBA00022737"/>
    </source>
</evidence>
<feature type="region of interest" description="Disordered" evidence="5">
    <location>
        <begin position="1202"/>
        <end position="1256"/>
    </location>
</feature>
<evidence type="ECO:0000256" key="4">
    <source>
        <dbReference type="PROSITE-ProRule" id="PRU00221"/>
    </source>
</evidence>